<keyword evidence="6" id="KW-0206">Cytoskeleton</keyword>
<dbReference type="PANTHER" id="PTHR23065">
    <property type="entry name" value="PROLINE-SERINE-THREONINE PHOSPHATASE INTERACTING PROTEIN 1"/>
    <property type="match status" value="1"/>
</dbReference>
<evidence type="ECO:0000256" key="5">
    <source>
        <dbReference type="ARBA" id="ARBA00023054"/>
    </source>
</evidence>
<dbReference type="PROSITE" id="PS50002">
    <property type="entry name" value="SH3"/>
    <property type="match status" value="1"/>
</dbReference>
<dbReference type="PROSITE" id="PS51741">
    <property type="entry name" value="F_BAR"/>
    <property type="match status" value="1"/>
</dbReference>
<evidence type="ECO:0000259" key="11">
    <source>
        <dbReference type="PROSITE" id="PS51741"/>
    </source>
</evidence>
<dbReference type="InterPro" id="IPR036028">
    <property type="entry name" value="SH3-like_dom_sf"/>
</dbReference>
<keyword evidence="2 7" id="KW-0728">SH3 domain</keyword>
<feature type="domain" description="F-BAR" evidence="11">
    <location>
        <begin position="1"/>
        <end position="198"/>
    </location>
</feature>
<keyword evidence="4" id="KW-0597">Phosphoprotein</keyword>
<reference evidence="12" key="1">
    <citation type="journal article" date="2013" name="PLoS ONE">
        <title>Gene expression in gut symbiotic organ of stinkbug affected by extracellular bacterial symbiont.</title>
        <authorList>
            <person name="Futahashi R."/>
            <person name="Tanaka K."/>
            <person name="Tanahashi M."/>
            <person name="Nikoh N."/>
            <person name="Kikuchi Y."/>
            <person name="Lee B.L."/>
            <person name="Fukatsu T."/>
        </authorList>
    </citation>
    <scope>NUCLEOTIDE SEQUENCE</scope>
    <source>
        <tissue evidence="12">Midgut</tissue>
    </source>
</reference>
<dbReference type="SUPFAM" id="SSF103657">
    <property type="entry name" value="BAR/IMD domain-like"/>
    <property type="match status" value="1"/>
</dbReference>
<dbReference type="InterPro" id="IPR035656">
    <property type="entry name" value="Nostrin_SH3"/>
</dbReference>
<sequence>MEAQADVHRNFATSLSEDVVKPLKQLVDSQHRIRKSVETAVDKSGKNLAEWRAAETKAKKNSFTCARENEKLRDSVGEQRTRLSTSSLHIPTKVTPEKETAKVSFFMESKRRKAEECVKKADVEYYSVCLRAERSRLEWESAVLRGSHCFQVLEEERLRGLKDLATSYLSSFTHIGPKITQISDRLSEPVKGCDLTKDLETVISLKAATEPSQEQILPDFYPEHTTLAMNRERRKQALIKLLELIRSDLERERRGKAGVENLAVALKRTPTFASEDSQQNVQDKLHHMRSMLTYLEAARYKVLCVLSELEGRPRPSHPLADHIHVSRDRQGYQQSVLKVPPWVHNETEITDWVDRGTADGTSVQPDSDFDEFSSQGSEKDYEPVVRITNNSPTRCRALYNYTANLYDELSLNPGDIINIHDKQPDGWWLGELNGVVGIFPATYVEEIK</sequence>
<dbReference type="InterPro" id="IPR001452">
    <property type="entry name" value="SH3_domain"/>
</dbReference>
<dbReference type="CDD" id="cd11823">
    <property type="entry name" value="SH3_Nostrin"/>
    <property type="match status" value="1"/>
</dbReference>
<dbReference type="GO" id="GO:0005737">
    <property type="term" value="C:cytoplasm"/>
    <property type="evidence" value="ECO:0007669"/>
    <property type="project" value="TreeGrafter"/>
</dbReference>
<evidence type="ECO:0000256" key="7">
    <source>
        <dbReference type="PROSITE-ProRule" id="PRU00192"/>
    </source>
</evidence>
<dbReference type="FunFam" id="2.30.30.40:FF:000072">
    <property type="entry name" value="Unconventional Myosin IB"/>
    <property type="match status" value="1"/>
</dbReference>
<dbReference type="GO" id="GO:0016192">
    <property type="term" value="P:vesicle-mediated transport"/>
    <property type="evidence" value="ECO:0007669"/>
    <property type="project" value="UniProtKB-ARBA"/>
</dbReference>
<dbReference type="Pfam" id="PF14604">
    <property type="entry name" value="SH3_9"/>
    <property type="match status" value="1"/>
</dbReference>
<accession>R4WTD0</accession>
<evidence type="ECO:0000259" key="10">
    <source>
        <dbReference type="PROSITE" id="PS50002"/>
    </source>
</evidence>
<organism evidence="12">
    <name type="scientific">Riptortus pedestris</name>
    <name type="common">Bean bug</name>
    <dbReference type="NCBI Taxonomy" id="329032"/>
    <lineage>
        <taxon>Eukaryota</taxon>
        <taxon>Metazoa</taxon>
        <taxon>Ecdysozoa</taxon>
        <taxon>Arthropoda</taxon>
        <taxon>Hexapoda</taxon>
        <taxon>Insecta</taxon>
        <taxon>Pterygota</taxon>
        <taxon>Neoptera</taxon>
        <taxon>Paraneoptera</taxon>
        <taxon>Hemiptera</taxon>
        <taxon>Heteroptera</taxon>
        <taxon>Panheteroptera</taxon>
        <taxon>Pentatomomorpha</taxon>
        <taxon>Coreoidea</taxon>
        <taxon>Alydidae</taxon>
        <taxon>Riptortus</taxon>
    </lineage>
</organism>
<dbReference type="Pfam" id="PF25610">
    <property type="entry name" value="HR1_TOCA"/>
    <property type="match status" value="1"/>
</dbReference>
<dbReference type="AlphaFoldDB" id="R4WTD0"/>
<dbReference type="Gene3D" id="1.20.1270.60">
    <property type="entry name" value="Arfaptin homology (AH) domain/BAR domain"/>
    <property type="match status" value="1"/>
</dbReference>
<dbReference type="InterPro" id="IPR027267">
    <property type="entry name" value="AH/BAR_dom_sf"/>
</dbReference>
<evidence type="ECO:0000256" key="4">
    <source>
        <dbReference type="ARBA" id="ARBA00022553"/>
    </source>
</evidence>
<dbReference type="EMBL" id="AK417977">
    <property type="protein sequence ID" value="BAN21192.1"/>
    <property type="molecule type" value="mRNA"/>
</dbReference>
<protein>
    <recommendedName>
        <fullName evidence="13">Nostrin</fullName>
    </recommendedName>
</protein>
<name>R4WTD0_RIPPE</name>
<dbReference type="PRINTS" id="PR00452">
    <property type="entry name" value="SH3DOMAIN"/>
</dbReference>
<feature type="region of interest" description="Disordered" evidence="9">
    <location>
        <begin position="355"/>
        <end position="376"/>
    </location>
</feature>
<proteinExistence type="evidence at transcript level"/>
<dbReference type="GO" id="GO:0005886">
    <property type="term" value="C:plasma membrane"/>
    <property type="evidence" value="ECO:0007669"/>
    <property type="project" value="TreeGrafter"/>
</dbReference>
<dbReference type="PANTHER" id="PTHR23065:SF7">
    <property type="entry name" value="NOSTRIN, ISOFORM H"/>
    <property type="match status" value="1"/>
</dbReference>
<evidence type="ECO:0000313" key="12">
    <source>
        <dbReference type="EMBL" id="BAN21192.1"/>
    </source>
</evidence>
<dbReference type="Gene3D" id="2.30.30.40">
    <property type="entry name" value="SH3 Domains"/>
    <property type="match status" value="1"/>
</dbReference>
<comment type="subcellular location">
    <subcellularLocation>
        <location evidence="1">Cytoplasm</location>
        <location evidence="1">Cytoskeleton</location>
    </subcellularLocation>
</comment>
<dbReference type="InterPro" id="IPR057870">
    <property type="entry name" value="HR1_TOCA"/>
</dbReference>
<evidence type="ECO:0000256" key="2">
    <source>
        <dbReference type="ARBA" id="ARBA00022443"/>
    </source>
</evidence>
<keyword evidence="5 8" id="KW-0175">Coiled coil</keyword>
<dbReference type="SUPFAM" id="SSF50044">
    <property type="entry name" value="SH3-domain"/>
    <property type="match status" value="1"/>
</dbReference>
<evidence type="ECO:0000256" key="8">
    <source>
        <dbReference type="PROSITE-ProRule" id="PRU01077"/>
    </source>
</evidence>
<evidence type="ECO:0000256" key="6">
    <source>
        <dbReference type="ARBA" id="ARBA00023212"/>
    </source>
</evidence>
<dbReference type="SMART" id="SM00326">
    <property type="entry name" value="SH3"/>
    <property type="match status" value="1"/>
</dbReference>
<feature type="domain" description="SH3" evidence="10">
    <location>
        <begin position="390"/>
        <end position="448"/>
    </location>
</feature>
<keyword evidence="3" id="KW-0963">Cytoplasm</keyword>
<evidence type="ECO:0008006" key="13">
    <source>
        <dbReference type="Google" id="ProtNLM"/>
    </source>
</evidence>
<evidence type="ECO:0000256" key="1">
    <source>
        <dbReference type="ARBA" id="ARBA00004245"/>
    </source>
</evidence>
<dbReference type="InterPro" id="IPR031160">
    <property type="entry name" value="F_BAR_dom"/>
</dbReference>
<evidence type="ECO:0000256" key="3">
    <source>
        <dbReference type="ARBA" id="ARBA00022490"/>
    </source>
</evidence>
<evidence type="ECO:0000256" key="9">
    <source>
        <dbReference type="SAM" id="MobiDB-lite"/>
    </source>
</evidence>
<dbReference type="Gene3D" id="6.10.140.470">
    <property type="match status" value="1"/>
</dbReference>
<dbReference type="GO" id="GO:0043226">
    <property type="term" value="C:organelle"/>
    <property type="evidence" value="ECO:0007669"/>
    <property type="project" value="UniProtKB-ARBA"/>
</dbReference>